<dbReference type="Proteomes" id="UP000887013">
    <property type="component" value="Unassembled WGS sequence"/>
</dbReference>
<dbReference type="EMBL" id="BMAW01075419">
    <property type="protein sequence ID" value="GFT96812.1"/>
    <property type="molecule type" value="Genomic_DNA"/>
</dbReference>
<sequence length="123" mass="14309">MIIEYCSSSRRVSREEDPAGEILNDYFNVPVEIYMMNGDEEKNLDGPSHHIGKFVTQNKIELSILEIRNNIDFLRRGTTEPRKRRLATDPSKLGPSKKRREKASHPVSNLRYDSVVHWLVKSR</sequence>
<keyword evidence="3" id="KW-1185">Reference proteome</keyword>
<dbReference type="AlphaFoldDB" id="A0A8X6PYS0"/>
<organism evidence="2 3">
    <name type="scientific">Nephila pilipes</name>
    <name type="common">Giant wood spider</name>
    <name type="synonym">Nephila maculata</name>
    <dbReference type="NCBI Taxonomy" id="299642"/>
    <lineage>
        <taxon>Eukaryota</taxon>
        <taxon>Metazoa</taxon>
        <taxon>Ecdysozoa</taxon>
        <taxon>Arthropoda</taxon>
        <taxon>Chelicerata</taxon>
        <taxon>Arachnida</taxon>
        <taxon>Araneae</taxon>
        <taxon>Araneomorphae</taxon>
        <taxon>Entelegynae</taxon>
        <taxon>Araneoidea</taxon>
        <taxon>Nephilidae</taxon>
        <taxon>Nephila</taxon>
    </lineage>
</organism>
<gene>
    <name evidence="2" type="ORF">NPIL_168871</name>
</gene>
<feature type="region of interest" description="Disordered" evidence="1">
    <location>
        <begin position="78"/>
        <end position="108"/>
    </location>
</feature>
<comment type="caution">
    <text evidence="2">The sequence shown here is derived from an EMBL/GenBank/DDBJ whole genome shotgun (WGS) entry which is preliminary data.</text>
</comment>
<name>A0A8X6PYS0_NEPPI</name>
<evidence type="ECO:0000313" key="3">
    <source>
        <dbReference type="Proteomes" id="UP000887013"/>
    </source>
</evidence>
<proteinExistence type="predicted"/>
<evidence type="ECO:0000256" key="1">
    <source>
        <dbReference type="SAM" id="MobiDB-lite"/>
    </source>
</evidence>
<protein>
    <submittedName>
        <fullName evidence="2">Uncharacterized protein</fullName>
    </submittedName>
</protein>
<reference evidence="2" key="1">
    <citation type="submission" date="2020-08" db="EMBL/GenBank/DDBJ databases">
        <title>Multicomponent nature underlies the extraordinary mechanical properties of spider dragline silk.</title>
        <authorList>
            <person name="Kono N."/>
            <person name="Nakamura H."/>
            <person name="Mori M."/>
            <person name="Yoshida Y."/>
            <person name="Ohtoshi R."/>
            <person name="Malay A.D."/>
            <person name="Moran D.A.P."/>
            <person name="Tomita M."/>
            <person name="Numata K."/>
            <person name="Arakawa K."/>
        </authorList>
    </citation>
    <scope>NUCLEOTIDE SEQUENCE</scope>
</reference>
<accession>A0A8X6PYS0</accession>
<evidence type="ECO:0000313" key="2">
    <source>
        <dbReference type="EMBL" id="GFT96812.1"/>
    </source>
</evidence>